<accession>A0A2N5ZGX6</accession>
<evidence type="ECO:0000313" key="1">
    <source>
        <dbReference type="EMBL" id="PLX17935.1"/>
    </source>
</evidence>
<protein>
    <submittedName>
        <fullName evidence="1">Uncharacterized protein</fullName>
    </submittedName>
</protein>
<sequence length="260" mass="29213">MNIAEYWQSGSKKSKKTAIEKIHTMEEAVNNATGDNPKINIKAKYIPSDTYAGTLLLEMKDFEVLPAMPGLRIKKVNLSDGNVLIASTKDYISPNQAEVQAIVGERILNELLTMFTKPATRSITKIEGIVVDLESDNPSLTIRYEQDNPENSCSWLKLAINMEVPEINRAELKIKDFESDGDVDNFDGDIDQIVSLINRNLSRYEAPNRGQKMNFTYDANTRTVKFNVDFNDIMPLSIKPDIYLIESGKDFVAVSGQILK</sequence>
<dbReference type="AlphaFoldDB" id="A0A2N5ZGX6"/>
<gene>
    <name evidence="1" type="ORF">C0601_06030</name>
</gene>
<comment type="caution">
    <text evidence="1">The sequence shown here is derived from an EMBL/GenBank/DDBJ whole genome shotgun (WGS) entry which is preliminary data.</text>
</comment>
<dbReference type="Proteomes" id="UP000234857">
    <property type="component" value="Unassembled WGS sequence"/>
</dbReference>
<organism evidence="1 2">
    <name type="scientific">Muiribacterium halophilum</name>
    <dbReference type="NCBI Taxonomy" id="2053465"/>
    <lineage>
        <taxon>Bacteria</taxon>
        <taxon>Candidatus Muiribacteriota</taxon>
        <taxon>Candidatus Muiribacteriia</taxon>
        <taxon>Candidatus Muiribacteriales</taxon>
        <taxon>Candidatus Muiribacteriaceae</taxon>
        <taxon>Candidatus Muiribacterium</taxon>
    </lineage>
</organism>
<evidence type="ECO:0000313" key="2">
    <source>
        <dbReference type="Proteomes" id="UP000234857"/>
    </source>
</evidence>
<dbReference type="EMBL" id="PKTG01000077">
    <property type="protein sequence ID" value="PLX17935.1"/>
    <property type="molecule type" value="Genomic_DNA"/>
</dbReference>
<name>A0A2N5ZGX6_MUIH1</name>
<proteinExistence type="predicted"/>
<reference evidence="1 2" key="1">
    <citation type="submission" date="2017-11" db="EMBL/GenBank/DDBJ databases">
        <title>Genome-resolved metagenomics identifies genetic mobility, metabolic interactions, and unexpected diversity in perchlorate-reducing communities.</title>
        <authorList>
            <person name="Barnum T.P."/>
            <person name="Figueroa I.A."/>
            <person name="Carlstrom C.I."/>
            <person name="Lucas L.N."/>
            <person name="Engelbrektson A.L."/>
            <person name="Coates J.D."/>
        </authorList>
    </citation>
    <scope>NUCLEOTIDE SEQUENCE [LARGE SCALE GENOMIC DNA]</scope>
    <source>
        <strain evidence="1">BM706</strain>
    </source>
</reference>